<dbReference type="InterPro" id="IPR011856">
    <property type="entry name" value="tRNA_endonuc-like_dom_sf"/>
</dbReference>
<feature type="compositionally biased region" description="Low complexity" evidence="9">
    <location>
        <begin position="185"/>
        <end position="196"/>
    </location>
</feature>
<dbReference type="PANTHER" id="PTHR15749">
    <property type="entry name" value="FANCONI-ASSOCIATED NUCLEASE 1"/>
    <property type="match status" value="1"/>
</dbReference>
<feature type="region of interest" description="Disordered" evidence="9">
    <location>
        <begin position="249"/>
        <end position="284"/>
    </location>
</feature>
<feature type="compositionally biased region" description="Low complexity" evidence="9">
    <location>
        <begin position="12"/>
        <end position="25"/>
    </location>
</feature>
<dbReference type="SMART" id="SM00990">
    <property type="entry name" value="VRR_NUC"/>
    <property type="match status" value="1"/>
</dbReference>
<dbReference type="PANTHER" id="PTHR15749:SF4">
    <property type="entry name" value="FANCONI-ASSOCIATED NUCLEASE 1"/>
    <property type="match status" value="1"/>
</dbReference>
<evidence type="ECO:0000256" key="6">
    <source>
        <dbReference type="ARBA" id="ARBA00022842"/>
    </source>
</evidence>
<feature type="region of interest" description="Disordered" evidence="9">
    <location>
        <begin position="952"/>
        <end position="1020"/>
    </location>
</feature>
<dbReference type="GO" id="GO:0004528">
    <property type="term" value="F:phosphodiesterase I activity"/>
    <property type="evidence" value="ECO:0007669"/>
    <property type="project" value="UniProtKB-EC"/>
</dbReference>
<keyword evidence="3 8" id="KW-0540">Nuclease</keyword>
<dbReference type="GO" id="GO:0070336">
    <property type="term" value="F:flap-structured DNA binding"/>
    <property type="evidence" value="ECO:0007669"/>
    <property type="project" value="TreeGrafter"/>
</dbReference>
<keyword evidence="6 8" id="KW-0460">Magnesium</keyword>
<dbReference type="Pfam" id="PF08774">
    <property type="entry name" value="VRR_NUC"/>
    <property type="match status" value="1"/>
</dbReference>
<reference evidence="11 12" key="1">
    <citation type="journal article" date="2024" name="bioRxiv">
        <title>Comparative genomics of Cryptococcus and Kwoniella reveals pathogenesis evolution and contrasting karyotype dynamics via intercentromeric recombination or chromosome fusion.</title>
        <authorList>
            <person name="Coelho M.A."/>
            <person name="David-Palma M."/>
            <person name="Shea T."/>
            <person name="Bowers K."/>
            <person name="McGinley-Smith S."/>
            <person name="Mohammad A.W."/>
            <person name="Gnirke A."/>
            <person name="Yurkov A.M."/>
            <person name="Nowrousian M."/>
            <person name="Sun S."/>
            <person name="Cuomo C.A."/>
            <person name="Heitman J."/>
        </authorList>
    </citation>
    <scope>NUCLEOTIDE SEQUENCE [LARGE SCALE GENOMIC DNA]</scope>
    <source>
        <strain evidence="11 12">CBS 13917</strain>
    </source>
</reference>
<keyword evidence="5 8" id="KW-0378">Hydrolase</keyword>
<dbReference type="InterPro" id="IPR033315">
    <property type="entry name" value="Fan1-like"/>
</dbReference>
<keyword evidence="12" id="KW-1185">Reference proteome</keyword>
<feature type="compositionally biased region" description="Polar residues" evidence="9">
    <location>
        <begin position="204"/>
        <end position="217"/>
    </location>
</feature>
<organism evidence="11 12">
    <name type="scientific">Kwoniella newhampshirensis</name>
    <dbReference type="NCBI Taxonomy" id="1651941"/>
    <lineage>
        <taxon>Eukaryota</taxon>
        <taxon>Fungi</taxon>
        <taxon>Dikarya</taxon>
        <taxon>Basidiomycota</taxon>
        <taxon>Agaricomycotina</taxon>
        <taxon>Tremellomycetes</taxon>
        <taxon>Tremellales</taxon>
        <taxon>Cryptococcaceae</taxon>
        <taxon>Kwoniella</taxon>
    </lineage>
</organism>
<comment type="catalytic activity">
    <reaction evidence="1 8">
        <text>Hydrolytically removes 5'-nucleotides successively from the 3'-hydroxy termini of 3'-hydroxy-terminated oligonucleotides.</text>
        <dbReference type="EC" id="3.1.4.1"/>
    </reaction>
</comment>
<feature type="compositionally biased region" description="Basic and acidic residues" evidence="9">
    <location>
        <begin position="958"/>
        <end position="969"/>
    </location>
</feature>
<dbReference type="EC" id="3.1.4.1" evidence="8"/>
<dbReference type="GO" id="GO:0005634">
    <property type="term" value="C:nucleus"/>
    <property type="evidence" value="ECO:0007669"/>
    <property type="project" value="UniProtKB-SubCell"/>
</dbReference>
<keyword evidence="7 8" id="KW-0464">Manganese</keyword>
<feature type="region of interest" description="Disordered" evidence="9">
    <location>
        <begin position="183"/>
        <end position="225"/>
    </location>
</feature>
<dbReference type="RefSeq" id="XP_066805647.1">
    <property type="nucleotide sequence ID" value="XM_066944446.1"/>
</dbReference>
<keyword evidence="8" id="KW-0234">DNA repair</keyword>
<sequence>MNSSPPPPSFTLPPLNSSGKFLLTPSPTPSPDGTDKEFQLGDASRAGPSPSRKAKGKAAEVHVKEEEGRISMYVKLFDEMISTALESESYLFTPREIWILRHILALPYEPHYLLTRLLLRRPCKIHPYSSLVNAYSAELGEEGVKRAMRSLSRLLPIPQDIIDSEPTYKPIVAYSSKLPLTPLAPTKSYPTPSSSKVKGKQRSDSSSNLKPWSTLPTGLTPDEEKADPDLAEALRESLWAAKVGRVELDEDGQRVETPPPEAPARARSVSGGSTTSTSSRSTNSAIKTVFDEDFSLLPRPPPPINALGRDERELSLDDLMSCIMADDLRKVARARKIPLSALANRESTMAALRGMAKRQTVLSFTSVKGKGKATDNGKGGQMTLPFSPGPKLTSESLLVHQLLPYLGHAAVQLTSELHALIARVNLIFSRTPPLTSGGASLMLPSILVTSHKRRYPEYGSPTRSRIWNDREELLKWERAVGWEALVSDALGETWVEQRKNPLPGFGAGKPMLSRTEGAKVVRRVWEGVWTVWKDMVEGEKGQAVDSAKEDGGLVGDRFQTGHVLTRIVFKGATALGILHEYDNECMVLKDLLAQRRWRRSRRGAWYDRLALVLMNHYNASPEEKEDRMREATQVCIDGLLDEDTHLIYRPALSRRLTRLENKLNLPADERHISYASLNKCEIRELPAPRVAENMGQPRFRARSDSVRGEREASLGMGDEEMLRGSMQQVGKSVWVGREGEVTVEGWVLEWWEKKGYKGFHSESSILTTLFTLLMWPILFHPLPGAFETPYQTAPLDLGEDTFAPSRLELIEARLEAMNNTNIAIEMLRETDARERPRGTWAVGVNWEYGAEELEELLECLGGTGLSGVCRMLAEEYRHRVSGVPDLIVWNYETKDARFVEVKGPGDSLSETQKVWIDVLLSAGIKVEVCKVKARDPTSKQLEKVEKKRKSSASLVSLTDKKGKGNDGRKVYARNGDGEWMDDGEGDIGGKDEEDEGWEKEDEMEYESGDEGKGGGKLIRK</sequence>
<accession>A0AAW0Z5Q0</accession>
<protein>
    <recommendedName>
        <fullName evidence="8">Fanconi-associated nuclease</fullName>
        <ecNumber evidence="8">3.1.4.1</ecNumber>
    </recommendedName>
</protein>
<keyword evidence="8" id="KW-0227">DNA damage</keyword>
<feature type="region of interest" description="Disordered" evidence="9">
    <location>
        <begin position="1"/>
        <end position="60"/>
    </location>
</feature>
<dbReference type="FunFam" id="3.40.1350.10:FF:000013">
    <property type="entry name" value="Fanconi-associated nuclease"/>
    <property type="match status" value="1"/>
</dbReference>
<feature type="compositionally biased region" description="Pro residues" evidence="9">
    <location>
        <begin position="1"/>
        <end position="11"/>
    </location>
</feature>
<comment type="function">
    <text evidence="8">Nuclease required for the repair of DNA interstrand cross-links (ICL). Acts as a 5'-3' exonuclease that anchors at a cut end of DNA and cleaves DNA successively at every third nucleotide, allowing to excise an ICL from one strand through flanking incisions.</text>
</comment>
<evidence type="ECO:0000256" key="7">
    <source>
        <dbReference type="ARBA" id="ARBA00023211"/>
    </source>
</evidence>
<keyword evidence="4 8" id="KW-0479">Metal-binding</keyword>
<evidence type="ECO:0000256" key="5">
    <source>
        <dbReference type="ARBA" id="ARBA00022801"/>
    </source>
</evidence>
<evidence type="ECO:0000256" key="9">
    <source>
        <dbReference type="SAM" id="MobiDB-lite"/>
    </source>
</evidence>
<feature type="compositionally biased region" description="Acidic residues" evidence="9">
    <location>
        <begin position="978"/>
        <end position="1008"/>
    </location>
</feature>
<dbReference type="Proteomes" id="UP001388673">
    <property type="component" value="Unassembled WGS sequence"/>
</dbReference>
<evidence type="ECO:0000313" key="12">
    <source>
        <dbReference type="Proteomes" id="UP001388673"/>
    </source>
</evidence>
<dbReference type="GO" id="GO:0046872">
    <property type="term" value="F:metal ion binding"/>
    <property type="evidence" value="ECO:0007669"/>
    <property type="project" value="UniProtKB-KW"/>
</dbReference>
<dbReference type="InterPro" id="IPR049126">
    <property type="entry name" value="FAN1-like_TPR"/>
</dbReference>
<dbReference type="Gene3D" id="3.40.1350.10">
    <property type="match status" value="1"/>
</dbReference>
<dbReference type="GeneID" id="92178578"/>
<feature type="domain" description="VRR-NUC" evidence="10">
    <location>
        <begin position="818"/>
        <end position="933"/>
    </location>
</feature>
<dbReference type="GO" id="GO:0036297">
    <property type="term" value="P:interstrand cross-link repair"/>
    <property type="evidence" value="ECO:0007669"/>
    <property type="project" value="InterPro"/>
</dbReference>
<evidence type="ECO:0000259" key="10">
    <source>
        <dbReference type="SMART" id="SM00990"/>
    </source>
</evidence>
<dbReference type="AlphaFoldDB" id="A0AAW0Z5Q0"/>
<evidence type="ECO:0000313" key="11">
    <source>
        <dbReference type="EMBL" id="KAK8866168.1"/>
    </source>
</evidence>
<dbReference type="InterPro" id="IPR014883">
    <property type="entry name" value="VRR_NUC"/>
</dbReference>
<dbReference type="KEGG" id="kne:92178578"/>
<keyword evidence="8" id="KW-0539">Nucleus</keyword>
<evidence type="ECO:0000256" key="1">
    <source>
        <dbReference type="ARBA" id="ARBA00000983"/>
    </source>
</evidence>
<dbReference type="GO" id="GO:0008409">
    <property type="term" value="F:5'-3' exonuclease activity"/>
    <property type="evidence" value="ECO:0007669"/>
    <property type="project" value="TreeGrafter"/>
</dbReference>
<proteinExistence type="inferred from homology"/>
<gene>
    <name evidence="11" type="ORF">IAR55_001319</name>
</gene>
<evidence type="ECO:0000256" key="8">
    <source>
        <dbReference type="RuleBase" id="RU365033"/>
    </source>
</evidence>
<dbReference type="EMBL" id="JBCAWK010000002">
    <property type="protein sequence ID" value="KAK8866168.1"/>
    <property type="molecule type" value="Genomic_DNA"/>
</dbReference>
<comment type="caution">
    <text evidence="11">The sequence shown here is derived from an EMBL/GenBank/DDBJ whole genome shotgun (WGS) entry which is preliminary data.</text>
</comment>
<dbReference type="GO" id="GO:0017108">
    <property type="term" value="F:5'-flap endonuclease activity"/>
    <property type="evidence" value="ECO:0007669"/>
    <property type="project" value="TreeGrafter"/>
</dbReference>
<evidence type="ECO:0000256" key="4">
    <source>
        <dbReference type="ARBA" id="ARBA00022723"/>
    </source>
</evidence>
<dbReference type="Pfam" id="PF21170">
    <property type="entry name" value="FAN1_TPR"/>
    <property type="match status" value="1"/>
</dbReference>
<comment type="similarity">
    <text evidence="2 8">Belongs to the FAN1 family.</text>
</comment>
<dbReference type="InterPro" id="IPR049132">
    <property type="entry name" value="FAN1-like_euk"/>
</dbReference>
<comment type="subcellular location">
    <subcellularLocation>
        <location evidence="8">Nucleus</location>
    </subcellularLocation>
</comment>
<comment type="cofactor">
    <cofactor evidence="8">
        <name>Mg(2+)</name>
        <dbReference type="ChEBI" id="CHEBI:18420"/>
    </cofactor>
    <cofactor evidence="8">
        <name>Mn(2+)</name>
        <dbReference type="ChEBI" id="CHEBI:29035"/>
    </cofactor>
</comment>
<evidence type="ECO:0000256" key="2">
    <source>
        <dbReference type="ARBA" id="ARBA00005533"/>
    </source>
</evidence>
<feature type="compositionally biased region" description="Low complexity" evidence="9">
    <location>
        <begin position="263"/>
        <end position="284"/>
    </location>
</feature>
<name>A0AAW0Z5Q0_9TREE</name>
<evidence type="ECO:0000256" key="3">
    <source>
        <dbReference type="ARBA" id="ARBA00022722"/>
    </source>
</evidence>
<dbReference type="CDD" id="cd22326">
    <property type="entry name" value="FAN1-like"/>
    <property type="match status" value="1"/>
</dbReference>